<accession>A0ABU9DIE5</accession>
<protein>
    <recommendedName>
        <fullName evidence="3">CopG family transcriptional regulator</fullName>
    </recommendedName>
</protein>
<evidence type="ECO:0000313" key="2">
    <source>
        <dbReference type="Proteomes" id="UP001469365"/>
    </source>
</evidence>
<dbReference type="EMBL" id="JBBPCC010000006">
    <property type="protein sequence ID" value="MEK8128644.1"/>
    <property type="molecule type" value="Genomic_DNA"/>
</dbReference>
<keyword evidence="2" id="KW-1185">Reference proteome</keyword>
<organism evidence="1 2">
    <name type="scientific">Paenibacillus filicis</name>
    <dbReference type="NCBI Taxonomy" id="669464"/>
    <lineage>
        <taxon>Bacteria</taxon>
        <taxon>Bacillati</taxon>
        <taxon>Bacillota</taxon>
        <taxon>Bacilli</taxon>
        <taxon>Bacillales</taxon>
        <taxon>Paenibacillaceae</taxon>
        <taxon>Paenibacillus</taxon>
    </lineage>
</organism>
<gene>
    <name evidence="1" type="ORF">WMW72_12075</name>
</gene>
<dbReference type="Proteomes" id="UP001469365">
    <property type="component" value="Unassembled WGS sequence"/>
</dbReference>
<evidence type="ECO:0008006" key="3">
    <source>
        <dbReference type="Google" id="ProtNLM"/>
    </source>
</evidence>
<dbReference type="RefSeq" id="WP_341415722.1">
    <property type="nucleotide sequence ID" value="NZ_JBBPCC010000006.1"/>
</dbReference>
<comment type="caution">
    <text evidence="1">The sequence shown here is derived from an EMBL/GenBank/DDBJ whole genome shotgun (WGS) entry which is preliminary data.</text>
</comment>
<proteinExistence type="predicted"/>
<name>A0ABU9DIE5_9BACL</name>
<reference evidence="1 2" key="1">
    <citation type="submission" date="2024-04" db="EMBL/GenBank/DDBJ databases">
        <title>draft genome sequnece of Paenibacillus filicis.</title>
        <authorList>
            <person name="Kim D.-U."/>
        </authorList>
    </citation>
    <scope>NUCLEOTIDE SEQUENCE [LARGE SCALE GENOMIC DNA]</scope>
    <source>
        <strain evidence="1 2">KACC14197</strain>
    </source>
</reference>
<sequence length="63" mass="7220">MTKSKTTTSFKFDDDFIALLDAWAFVTKQEKGVLLQEAFREYIKTEQNSDVAGKVNTVLEIMK</sequence>
<evidence type="ECO:0000313" key="1">
    <source>
        <dbReference type="EMBL" id="MEK8128644.1"/>
    </source>
</evidence>